<feature type="region of interest" description="Disordered" evidence="1">
    <location>
        <begin position="849"/>
        <end position="876"/>
    </location>
</feature>
<evidence type="ECO:0000313" key="3">
    <source>
        <dbReference type="EMBL" id="KAG0293933.1"/>
    </source>
</evidence>
<reference evidence="3 4" key="1">
    <citation type="journal article" date="2020" name="Fungal Divers.">
        <title>Resolving the Mortierellaceae phylogeny through synthesis of multi-gene phylogenetics and phylogenomics.</title>
        <authorList>
            <person name="Vandepol N."/>
            <person name="Liber J."/>
            <person name="Desiro A."/>
            <person name="Na H."/>
            <person name="Kennedy M."/>
            <person name="Barry K."/>
            <person name="Grigoriev I.V."/>
            <person name="Miller A.N."/>
            <person name="O'Donnell K."/>
            <person name="Stajich J.E."/>
            <person name="Bonito G."/>
        </authorList>
    </citation>
    <scope>NUCLEOTIDE SEQUENCE [LARGE SCALE GENOMIC DNA]</scope>
    <source>
        <strain evidence="3 4">AD045</strain>
    </source>
</reference>
<dbReference type="Proteomes" id="UP001194696">
    <property type="component" value="Unassembled WGS sequence"/>
</dbReference>
<sequence length="1233" mass="140785">MSLHSSSPSSSSSSSNPTFATQDDEIEFLRRRLDRMERCFDDQFNNTEDSAITTQPPLQHYCPTESEVQNCPLLKPDTPIEFFTKSPLKESEFSKNIRDFPKNVYMDGYKAPRVPQVVSRNITFSTKHDGQIRDFQERCAEITRPVDFFFHEFSKLQQFDKEQPNSIDSTTVLQIALDFSTLMRQHLGALAVKMHDTRMANVREAAGATFEDDSLRRFDPQSLHDHVKSVRNLQSVFRATKKGSDNHRGKGDYNSNNNGSNGHGNNSHGNNGNWPAKVRAIGPSEAIKKGARVDDVVIHGNWSSSVIFDRFYRLTSASSNQPAFLTKYTDLSVISVLDCLEPEIIQKSLTNRIRAIHDEYPGGIQISQELHGAMRMHAPKSNARLHHKIPPSPASRFSFHEDLHKYMGPALLAGSDSVFEEKDFVSLRNLASSEERMDGPKTGQTGIRFNSIYHLTECPSFITGDKVMLSRSRPVPSLLGTAGVVNWMDAKWKTVPRRPHLEPPYDITALDLPPYMAFSKLNHQTASRFNILLYAQKLWSWMNLLKHLNMLVKDIAPLWKSMEELFTLKAHLFKSYNLLERYTSASKASREWSTQNSTFHLKVPTPAKHVHGSWPAQLMLDIDNIIPSHQVVEPGLYQYRTFLVATGAAEMVHVEGTVQVADGWTRRDMEDRIMNFVETQDQQTGFMDVRFKFEEGLEILTHKGCFSTSKSVLPESNGVPVLEHQKEGGEPVVAEEFGSDDEEAESGDRQQKPVEDKLAQSVQYLMNLQDVASRFEVSRLKDLIAQELIMGQKMIHSNVFSIRNHVERNQADNVREHCDQFIGKSKVSVMKYVEGEIRVLRDKLEEWGRREETEEDDDDDDYEPSQWSDDEDEAEMQKPKTLKENLFDQENPLENPKIRTRIALFLSSKDCIACMQVSRDWFQDFVRPVWHTIKFPRDRKFQTIDPKVLNNYGQFIKQVRNISLHDELKSLQHAKIDSLTAVSFVLEGDWHYRELVADLIRRCCSLPAMPSTDVEYGLRLNYLSLSRSCITREGFSALLQCSPVLQILKLFQVVVLRYNASLNLFRKSSIIYLEAPLGEILMPDPQLPGSPSLLVHMPLLQEWTFTSLERPTTWTDDTLRKELSDNCRLLKSLRFDKTTTTTSTGEIASLVLKCAQKLESCTFSAQDLNLAMAFACISHLDTLTSLTITVKKSLVDISYAMEWVYYIPKLCSNLKVLSIQEVVLEMKEIECRG</sequence>
<feature type="region of interest" description="Disordered" evidence="1">
    <location>
        <begin position="238"/>
        <end position="277"/>
    </location>
</feature>
<keyword evidence="4" id="KW-1185">Reference proteome</keyword>
<feature type="compositionally biased region" description="Basic and acidic residues" evidence="1">
    <location>
        <begin position="242"/>
        <end position="251"/>
    </location>
</feature>
<evidence type="ECO:0000313" key="4">
    <source>
        <dbReference type="Proteomes" id="UP001194696"/>
    </source>
</evidence>
<dbReference type="EMBL" id="JAAAIM010000137">
    <property type="protein sequence ID" value="KAG0293933.1"/>
    <property type="molecule type" value="Genomic_DNA"/>
</dbReference>
<name>A0ABQ7K9G0_9FUNG</name>
<accession>A0ABQ7K9G0</accession>
<feature type="compositionally biased region" description="Acidic residues" evidence="1">
    <location>
        <begin position="853"/>
        <end position="874"/>
    </location>
</feature>
<comment type="caution">
    <text evidence="3">The sequence shown here is derived from an EMBL/GenBank/DDBJ whole genome shotgun (WGS) entry which is preliminary data.</text>
</comment>
<feature type="compositionally biased region" description="Low complexity" evidence="1">
    <location>
        <begin position="1"/>
        <end position="15"/>
    </location>
</feature>
<dbReference type="InterPro" id="IPR032675">
    <property type="entry name" value="LRR_dom_sf"/>
</dbReference>
<gene>
    <name evidence="3" type="ORF">BGZ96_002047</name>
</gene>
<dbReference type="Pfam" id="PF25794">
    <property type="entry name" value="SACS"/>
    <property type="match status" value="1"/>
</dbReference>
<dbReference type="Gene3D" id="3.80.10.10">
    <property type="entry name" value="Ribonuclease Inhibitor"/>
    <property type="match status" value="1"/>
</dbReference>
<evidence type="ECO:0000256" key="1">
    <source>
        <dbReference type="SAM" id="MobiDB-lite"/>
    </source>
</evidence>
<dbReference type="InterPro" id="IPR058210">
    <property type="entry name" value="SACS/Nov_dom"/>
</dbReference>
<protein>
    <recommendedName>
        <fullName evidence="2">Sacsin/Nov domain-containing protein</fullName>
    </recommendedName>
</protein>
<dbReference type="PANTHER" id="PTHR15600:SF42">
    <property type="entry name" value="SACSIN"/>
    <property type="match status" value="1"/>
</dbReference>
<organism evidence="3 4">
    <name type="scientific">Linnemannia gamsii</name>
    <dbReference type="NCBI Taxonomy" id="64522"/>
    <lineage>
        <taxon>Eukaryota</taxon>
        <taxon>Fungi</taxon>
        <taxon>Fungi incertae sedis</taxon>
        <taxon>Mucoromycota</taxon>
        <taxon>Mortierellomycotina</taxon>
        <taxon>Mortierellomycetes</taxon>
        <taxon>Mortierellales</taxon>
        <taxon>Mortierellaceae</taxon>
        <taxon>Linnemannia</taxon>
    </lineage>
</organism>
<dbReference type="PANTHER" id="PTHR15600">
    <property type="entry name" value="SACSIN"/>
    <property type="match status" value="1"/>
</dbReference>
<feature type="compositionally biased region" description="Low complexity" evidence="1">
    <location>
        <begin position="254"/>
        <end position="273"/>
    </location>
</feature>
<feature type="region of interest" description="Disordered" evidence="1">
    <location>
        <begin position="1"/>
        <end position="23"/>
    </location>
</feature>
<feature type="domain" description="Sacsin/Nov" evidence="2">
    <location>
        <begin position="347"/>
        <end position="469"/>
    </location>
</feature>
<proteinExistence type="predicted"/>
<dbReference type="InterPro" id="IPR052972">
    <property type="entry name" value="Sacsin_chaperone_reg"/>
</dbReference>
<evidence type="ECO:0000259" key="2">
    <source>
        <dbReference type="Pfam" id="PF25794"/>
    </source>
</evidence>